<dbReference type="AlphaFoldDB" id="A0A3N4I9G5"/>
<evidence type="ECO:0000256" key="3">
    <source>
        <dbReference type="ARBA" id="ARBA00022737"/>
    </source>
</evidence>
<keyword evidence="6" id="KW-0539">Nucleus</keyword>
<keyword evidence="2" id="KW-0507">mRNA processing</keyword>
<dbReference type="InterPro" id="IPR000504">
    <property type="entry name" value="RRM_dom"/>
</dbReference>
<dbReference type="SUPFAM" id="SSF54928">
    <property type="entry name" value="RNA-binding domain, RBD"/>
    <property type="match status" value="2"/>
</dbReference>
<dbReference type="InterPro" id="IPR035979">
    <property type="entry name" value="RBD_domain_sf"/>
</dbReference>
<dbReference type="Proteomes" id="UP000275078">
    <property type="component" value="Unassembled WGS sequence"/>
</dbReference>
<comment type="subcellular location">
    <subcellularLocation>
        <location evidence="1">Nucleus</location>
    </subcellularLocation>
</comment>
<evidence type="ECO:0000313" key="10">
    <source>
        <dbReference type="EMBL" id="RPA81308.1"/>
    </source>
</evidence>
<dbReference type="SMART" id="SM00360">
    <property type="entry name" value="RRM"/>
    <property type="match status" value="3"/>
</dbReference>
<evidence type="ECO:0000313" key="11">
    <source>
        <dbReference type="Proteomes" id="UP000275078"/>
    </source>
</evidence>
<evidence type="ECO:0000256" key="5">
    <source>
        <dbReference type="ARBA" id="ARBA00023187"/>
    </source>
</evidence>
<name>A0A3N4I9G5_ASCIM</name>
<dbReference type="PROSITE" id="PS50102">
    <property type="entry name" value="RRM"/>
    <property type="match status" value="3"/>
</dbReference>
<dbReference type="GO" id="GO:0003723">
    <property type="term" value="F:RNA binding"/>
    <property type="evidence" value="ECO:0007669"/>
    <property type="project" value="UniProtKB-UniRule"/>
</dbReference>
<feature type="compositionally biased region" description="Basic and acidic residues" evidence="8">
    <location>
        <begin position="12"/>
        <end position="104"/>
    </location>
</feature>
<dbReference type="Gene3D" id="3.30.70.330">
    <property type="match status" value="3"/>
</dbReference>
<keyword evidence="5" id="KW-0508">mRNA splicing</keyword>
<keyword evidence="11" id="KW-1185">Reference proteome</keyword>
<dbReference type="InterPro" id="IPR006529">
    <property type="entry name" value="U2AF_lg"/>
</dbReference>
<feature type="domain" description="RRM" evidence="9">
    <location>
        <begin position="281"/>
        <end position="363"/>
    </location>
</feature>
<dbReference type="EMBL" id="ML119680">
    <property type="protein sequence ID" value="RPA81308.1"/>
    <property type="molecule type" value="Genomic_DNA"/>
</dbReference>
<keyword evidence="4 7" id="KW-0694">RNA-binding</keyword>
<reference evidence="10 11" key="1">
    <citation type="journal article" date="2018" name="Nat. Ecol. Evol.">
        <title>Pezizomycetes genomes reveal the molecular basis of ectomycorrhizal truffle lifestyle.</title>
        <authorList>
            <person name="Murat C."/>
            <person name="Payen T."/>
            <person name="Noel B."/>
            <person name="Kuo A."/>
            <person name="Morin E."/>
            <person name="Chen J."/>
            <person name="Kohler A."/>
            <person name="Krizsan K."/>
            <person name="Balestrini R."/>
            <person name="Da Silva C."/>
            <person name="Montanini B."/>
            <person name="Hainaut M."/>
            <person name="Levati E."/>
            <person name="Barry K.W."/>
            <person name="Belfiori B."/>
            <person name="Cichocki N."/>
            <person name="Clum A."/>
            <person name="Dockter R.B."/>
            <person name="Fauchery L."/>
            <person name="Guy J."/>
            <person name="Iotti M."/>
            <person name="Le Tacon F."/>
            <person name="Lindquist E.A."/>
            <person name="Lipzen A."/>
            <person name="Malagnac F."/>
            <person name="Mello A."/>
            <person name="Molinier V."/>
            <person name="Miyauchi S."/>
            <person name="Poulain J."/>
            <person name="Riccioni C."/>
            <person name="Rubini A."/>
            <person name="Sitrit Y."/>
            <person name="Splivallo R."/>
            <person name="Traeger S."/>
            <person name="Wang M."/>
            <person name="Zifcakova L."/>
            <person name="Wipf D."/>
            <person name="Zambonelli A."/>
            <person name="Paolocci F."/>
            <person name="Nowrousian M."/>
            <person name="Ottonello S."/>
            <person name="Baldrian P."/>
            <person name="Spatafora J.W."/>
            <person name="Henrissat B."/>
            <person name="Nagy L.G."/>
            <person name="Aury J.M."/>
            <person name="Wincker P."/>
            <person name="Grigoriev I.V."/>
            <person name="Bonfante P."/>
            <person name="Martin F.M."/>
        </authorList>
    </citation>
    <scope>NUCLEOTIDE SEQUENCE [LARGE SCALE GENOMIC DNA]</scope>
    <source>
        <strain evidence="10 11">RN42</strain>
    </source>
</reference>
<feature type="domain" description="RRM" evidence="9">
    <location>
        <begin position="391"/>
        <end position="469"/>
    </location>
</feature>
<dbReference type="CDD" id="cd12232">
    <property type="entry name" value="RRM3_U2AF65"/>
    <property type="match status" value="1"/>
</dbReference>
<organism evidence="10 11">
    <name type="scientific">Ascobolus immersus RN42</name>
    <dbReference type="NCBI Taxonomy" id="1160509"/>
    <lineage>
        <taxon>Eukaryota</taxon>
        <taxon>Fungi</taxon>
        <taxon>Dikarya</taxon>
        <taxon>Ascomycota</taxon>
        <taxon>Pezizomycotina</taxon>
        <taxon>Pezizomycetes</taxon>
        <taxon>Pezizales</taxon>
        <taxon>Ascobolaceae</taxon>
        <taxon>Ascobolus</taxon>
    </lineage>
</organism>
<feature type="domain" description="RRM" evidence="9">
    <location>
        <begin position="499"/>
        <end position="593"/>
    </location>
</feature>
<dbReference type="GO" id="GO:0008380">
    <property type="term" value="P:RNA splicing"/>
    <property type="evidence" value="ECO:0007669"/>
    <property type="project" value="UniProtKB-KW"/>
</dbReference>
<evidence type="ECO:0000256" key="2">
    <source>
        <dbReference type="ARBA" id="ARBA00022664"/>
    </source>
</evidence>
<evidence type="ECO:0000256" key="7">
    <source>
        <dbReference type="PROSITE-ProRule" id="PRU00176"/>
    </source>
</evidence>
<dbReference type="STRING" id="1160509.A0A3N4I9G5"/>
<dbReference type="Pfam" id="PF00076">
    <property type="entry name" value="RRM_1"/>
    <property type="match status" value="1"/>
</dbReference>
<dbReference type="GO" id="GO:0005634">
    <property type="term" value="C:nucleus"/>
    <property type="evidence" value="ECO:0007669"/>
    <property type="project" value="UniProtKB-SubCell"/>
</dbReference>
<evidence type="ECO:0000256" key="6">
    <source>
        <dbReference type="ARBA" id="ARBA00023242"/>
    </source>
</evidence>
<dbReference type="InterPro" id="IPR003954">
    <property type="entry name" value="RRM_euk-type"/>
</dbReference>
<feature type="compositionally biased region" description="Basic and acidic residues" evidence="8">
    <location>
        <begin position="131"/>
        <end position="185"/>
    </location>
</feature>
<dbReference type="OrthoDB" id="10266058at2759"/>
<feature type="region of interest" description="Disordered" evidence="8">
    <location>
        <begin position="1"/>
        <end position="206"/>
    </location>
</feature>
<dbReference type="GO" id="GO:0006397">
    <property type="term" value="P:mRNA processing"/>
    <property type="evidence" value="ECO:0007669"/>
    <property type="project" value="UniProtKB-KW"/>
</dbReference>
<protein>
    <recommendedName>
        <fullName evidence="9">RRM domain-containing protein</fullName>
    </recommendedName>
</protein>
<dbReference type="NCBIfam" id="TIGR01642">
    <property type="entry name" value="U2AF_lg"/>
    <property type="match status" value="1"/>
</dbReference>
<dbReference type="SMART" id="SM00361">
    <property type="entry name" value="RRM_1"/>
    <property type="match status" value="1"/>
</dbReference>
<dbReference type="FunFam" id="3.30.70.330:FF:000097">
    <property type="entry name" value="U2 snRNP auxiliary factor large subunit"/>
    <property type="match status" value="1"/>
</dbReference>
<evidence type="ECO:0000256" key="8">
    <source>
        <dbReference type="SAM" id="MobiDB-lite"/>
    </source>
</evidence>
<dbReference type="InterPro" id="IPR012677">
    <property type="entry name" value="Nucleotide-bd_a/b_plait_sf"/>
</dbReference>
<evidence type="ECO:0000256" key="1">
    <source>
        <dbReference type="ARBA" id="ARBA00004123"/>
    </source>
</evidence>
<sequence length="601" mass="67984">MTENGSSYAGGRPERASESRHGYSSRDYHGSEHRRDRDRGDRTERPERPDRPDRPDRPERSERGGRSDRGDRDRERGDRERGDRHRERDRGDRDRGDRDRDPERRRSRSPGYRSSRTSRRDYPEEPASASRYDRDRDRDFGGRHGGDRHGRPDREWDRERGPRRDREDRGGRPKPDDRGGRDFGGRKRSVTPPSKKREPTPDLTDIVPINERKRRMTMWDIKPQGYENVTAEQAKLSGMFPLPGAPRQTPMDPTRLQVFINQPGNIASATALKPTNSRQAKRLMIRNLPPNADEEELKALFNETLRGLNVIQGGSEPVTKATVSANKKLGLLEFAKTEDCTVGLAFTGIEYKGKKLEIARPKDYIVPLPDESINANVESGNISNEVPDSPNKILVANILPTLQDAQLIDLLKTFGELKAFVLVKNTEFDQSVGIAFCEFIDPQCTDIVVDSLNNMELGDRNLRVQRASIGLKQSVGMDMNVNAMAMMAGTTSSDLEPSRVLQLLNMVTPEELADDEEYEDIKDDIKEECSKFGSVLEVKIPRPSANAQPNQTEPGVGKIYVLFKQVDAAGRGLKALAGRKFQDRTVVVTYFPEECFEVSAW</sequence>
<evidence type="ECO:0000256" key="4">
    <source>
        <dbReference type="ARBA" id="ARBA00022884"/>
    </source>
</evidence>
<proteinExistence type="predicted"/>
<evidence type="ECO:0000259" key="9">
    <source>
        <dbReference type="PROSITE" id="PS50102"/>
    </source>
</evidence>
<accession>A0A3N4I9G5</accession>
<dbReference type="PANTHER" id="PTHR23139">
    <property type="entry name" value="RNA-BINDING PROTEIN"/>
    <property type="match status" value="1"/>
</dbReference>
<keyword evidence="3" id="KW-0677">Repeat</keyword>
<gene>
    <name evidence="10" type="ORF">BJ508DRAFT_414761</name>
</gene>